<dbReference type="EMBL" id="NHTK01005784">
    <property type="protein sequence ID" value="PPQ73969.1"/>
    <property type="molecule type" value="Genomic_DNA"/>
</dbReference>
<dbReference type="Proteomes" id="UP000284842">
    <property type="component" value="Unassembled WGS sequence"/>
</dbReference>
<protein>
    <recommendedName>
        <fullName evidence="10">J domain-containing protein</fullName>
    </recommendedName>
</protein>
<dbReference type="GO" id="GO:0008270">
    <property type="term" value="F:zinc ion binding"/>
    <property type="evidence" value="ECO:0007669"/>
    <property type="project" value="UniProtKB-KW"/>
</dbReference>
<feature type="region of interest" description="Disordered" evidence="5">
    <location>
        <begin position="355"/>
        <end position="466"/>
    </location>
</feature>
<dbReference type="SUPFAM" id="SSF57667">
    <property type="entry name" value="beta-beta-alpha zinc fingers"/>
    <property type="match status" value="1"/>
</dbReference>
<dbReference type="PANTHER" id="PTHR44029">
    <property type="entry name" value="DNAJ HOMOLOG SUBFAMILY C MEMBER 21"/>
    <property type="match status" value="1"/>
</dbReference>
<dbReference type="InterPro" id="IPR054076">
    <property type="entry name" value="ZUO1-like_ZHD"/>
</dbReference>
<evidence type="ECO:0000259" key="7">
    <source>
        <dbReference type="PROSITE" id="PS50157"/>
    </source>
</evidence>
<dbReference type="SMART" id="SM00271">
    <property type="entry name" value="DnaJ"/>
    <property type="match status" value="1"/>
</dbReference>
<evidence type="ECO:0000313" key="8">
    <source>
        <dbReference type="EMBL" id="PPQ73969.1"/>
    </source>
</evidence>
<dbReference type="PROSITE" id="PS00636">
    <property type="entry name" value="DNAJ_1"/>
    <property type="match status" value="1"/>
</dbReference>
<dbReference type="SMART" id="SM00355">
    <property type="entry name" value="ZnF_C2H2"/>
    <property type="match status" value="2"/>
</dbReference>
<feature type="compositionally biased region" description="Basic and acidic residues" evidence="5">
    <location>
        <begin position="382"/>
        <end position="393"/>
    </location>
</feature>
<evidence type="ECO:0000313" key="9">
    <source>
        <dbReference type="Proteomes" id="UP000284842"/>
    </source>
</evidence>
<dbReference type="PROSITE" id="PS00028">
    <property type="entry name" value="ZINC_FINGER_C2H2_1"/>
    <property type="match status" value="2"/>
</dbReference>
<feature type="region of interest" description="Disordered" evidence="5">
    <location>
        <begin position="257"/>
        <end position="287"/>
    </location>
</feature>
<proteinExistence type="predicted"/>
<evidence type="ECO:0000259" key="6">
    <source>
        <dbReference type="PROSITE" id="PS50076"/>
    </source>
</evidence>
<reference evidence="8 9" key="1">
    <citation type="journal article" date="2018" name="Evol. Lett.">
        <title>Horizontal gene cluster transfer increased hallucinogenic mushroom diversity.</title>
        <authorList>
            <person name="Reynolds H.T."/>
            <person name="Vijayakumar V."/>
            <person name="Gluck-Thaler E."/>
            <person name="Korotkin H.B."/>
            <person name="Matheny P.B."/>
            <person name="Slot J.C."/>
        </authorList>
    </citation>
    <scope>NUCLEOTIDE SEQUENCE [LARGE SCALE GENOMIC DNA]</scope>
    <source>
        <strain evidence="8 9">2629</strain>
    </source>
</reference>
<dbReference type="InterPro" id="IPR036869">
    <property type="entry name" value="J_dom_sf"/>
</dbReference>
<dbReference type="InterPro" id="IPR051964">
    <property type="entry name" value="Chaperone_stress_response"/>
</dbReference>
<dbReference type="STRING" id="181874.A0A409W617"/>
<dbReference type="PANTHER" id="PTHR44029:SF1">
    <property type="entry name" value="DNAJ HOMOLOG SUBFAMILY C MEMBER 21"/>
    <property type="match status" value="1"/>
</dbReference>
<dbReference type="OrthoDB" id="5894at2759"/>
<dbReference type="InterPro" id="IPR022755">
    <property type="entry name" value="Znf_C2H2_jaz"/>
</dbReference>
<dbReference type="FunCoup" id="A0A409W617">
    <property type="interactions" value="581"/>
</dbReference>
<keyword evidence="1" id="KW-0479">Metal-binding</keyword>
<dbReference type="SUPFAM" id="SSF46565">
    <property type="entry name" value="Chaperone J-domain"/>
    <property type="match status" value="1"/>
</dbReference>
<feature type="domain" description="C2H2-type" evidence="7">
    <location>
        <begin position="488"/>
        <end position="517"/>
    </location>
</feature>
<dbReference type="InterPro" id="IPR001623">
    <property type="entry name" value="DnaJ_domain"/>
</dbReference>
<feature type="compositionally biased region" description="Low complexity" evidence="5">
    <location>
        <begin position="427"/>
        <end position="443"/>
    </location>
</feature>
<gene>
    <name evidence="8" type="ORF">CVT24_012531</name>
</gene>
<dbReference type="InParanoid" id="A0A409W617"/>
<comment type="caution">
    <text evidence="8">The sequence shown here is derived from an EMBL/GenBank/DDBJ whole genome shotgun (WGS) entry which is preliminary data.</text>
</comment>
<dbReference type="AlphaFoldDB" id="A0A409W617"/>
<dbReference type="PRINTS" id="PR00625">
    <property type="entry name" value="JDOMAIN"/>
</dbReference>
<feature type="domain" description="J" evidence="6">
    <location>
        <begin position="22"/>
        <end position="88"/>
    </location>
</feature>
<evidence type="ECO:0008006" key="10">
    <source>
        <dbReference type="Google" id="ProtNLM"/>
    </source>
</evidence>
<evidence type="ECO:0000256" key="3">
    <source>
        <dbReference type="ARBA" id="ARBA00022833"/>
    </source>
</evidence>
<dbReference type="Pfam" id="PF12171">
    <property type="entry name" value="zf-C2H2_jaz"/>
    <property type="match status" value="1"/>
</dbReference>
<dbReference type="PROSITE" id="PS50076">
    <property type="entry name" value="DNAJ_2"/>
    <property type="match status" value="1"/>
</dbReference>
<dbReference type="InterPro" id="IPR018253">
    <property type="entry name" value="DnaJ_domain_CS"/>
</dbReference>
<sequence length="530" mass="61717">MGANESKSNQGDSGSTVASVTNYYELLGVQEDATQDEIKRAFRRLALIHHPDKNQDNVEEANQKFSALQQAYEVLSDEQERAWYDSHRASLIPEADADVVFEDIRRGVNLSSRVKDRGLTVSHLTRFLDISIWESLDDGDKGFYTIYRNLFSRLASEEAHFTSDHQFPSFGYSTWPWTPIAKDSKECARDFYNVWINFTTEKDFSWMDKWNLSEAPDRRVRRLMEKDNKKARDDARREYNDTIRSLAKFIRKRDPRYKRHLESQASSANISKPQPTLEKPAKPAGETYVEQDWQKVDTRHMHADLDWAAAEGEEEEEWECVACRKSFRSEAAWDSHERSKKHLKEIERLKWEMQQEDEMFGLEEEVEGEDLEPKPPVSDSESEAKADNREKTPETTGPQTVSQEEEERPKRRGKARKRQVLEEDMGTTNNQEEQLTEELSSNQPQQPTKRDKRRARQQAKTEAASASGAVVRLYFHMPRSFIEREKQHRCNVCSEEFSSKTKLFDHISQEGHALATPDAPQTNKTKKKRR</sequence>
<dbReference type="InterPro" id="IPR036236">
    <property type="entry name" value="Znf_C2H2_sf"/>
</dbReference>
<keyword evidence="2 4" id="KW-0863">Zinc-finger</keyword>
<dbReference type="InterPro" id="IPR003604">
    <property type="entry name" value="Matrin/U1-like-C_Znf_C2H2"/>
</dbReference>
<dbReference type="Gene3D" id="3.30.160.60">
    <property type="entry name" value="Classic Zinc Finger"/>
    <property type="match status" value="1"/>
</dbReference>
<dbReference type="InterPro" id="IPR013087">
    <property type="entry name" value="Znf_C2H2_type"/>
</dbReference>
<organism evidence="8 9">
    <name type="scientific">Panaeolus cyanescens</name>
    <dbReference type="NCBI Taxonomy" id="181874"/>
    <lineage>
        <taxon>Eukaryota</taxon>
        <taxon>Fungi</taxon>
        <taxon>Dikarya</taxon>
        <taxon>Basidiomycota</taxon>
        <taxon>Agaricomycotina</taxon>
        <taxon>Agaricomycetes</taxon>
        <taxon>Agaricomycetidae</taxon>
        <taxon>Agaricales</taxon>
        <taxon>Agaricineae</taxon>
        <taxon>Galeropsidaceae</taxon>
        <taxon>Panaeolus</taxon>
    </lineage>
</organism>
<dbReference type="PROSITE" id="PS50157">
    <property type="entry name" value="ZINC_FINGER_C2H2_2"/>
    <property type="match status" value="2"/>
</dbReference>
<dbReference type="SMART" id="SM00451">
    <property type="entry name" value="ZnF_U1"/>
    <property type="match status" value="1"/>
</dbReference>
<dbReference type="CDD" id="cd06257">
    <property type="entry name" value="DnaJ"/>
    <property type="match status" value="1"/>
</dbReference>
<feature type="region of interest" description="Disordered" evidence="5">
    <location>
        <begin position="508"/>
        <end position="530"/>
    </location>
</feature>
<feature type="compositionally biased region" description="Acidic residues" evidence="5">
    <location>
        <begin position="355"/>
        <end position="370"/>
    </location>
</feature>
<name>A0A409W617_9AGAR</name>
<accession>A0A409W617</accession>
<evidence type="ECO:0000256" key="4">
    <source>
        <dbReference type="PROSITE-ProRule" id="PRU00042"/>
    </source>
</evidence>
<dbReference type="Pfam" id="PF21884">
    <property type="entry name" value="ZUO1-like_ZHD"/>
    <property type="match status" value="1"/>
</dbReference>
<evidence type="ECO:0000256" key="2">
    <source>
        <dbReference type="ARBA" id="ARBA00022771"/>
    </source>
</evidence>
<feature type="domain" description="C2H2-type" evidence="7">
    <location>
        <begin position="318"/>
        <end position="347"/>
    </location>
</feature>
<keyword evidence="9" id="KW-1185">Reference proteome</keyword>
<evidence type="ECO:0000256" key="1">
    <source>
        <dbReference type="ARBA" id="ARBA00022723"/>
    </source>
</evidence>
<dbReference type="GO" id="GO:0003676">
    <property type="term" value="F:nucleic acid binding"/>
    <property type="evidence" value="ECO:0007669"/>
    <property type="project" value="InterPro"/>
</dbReference>
<evidence type="ECO:0000256" key="5">
    <source>
        <dbReference type="SAM" id="MobiDB-lite"/>
    </source>
</evidence>
<keyword evidence="3" id="KW-0862">Zinc</keyword>
<dbReference type="Gene3D" id="1.10.287.110">
    <property type="entry name" value="DnaJ domain"/>
    <property type="match status" value="1"/>
</dbReference>
<dbReference type="Pfam" id="PF00226">
    <property type="entry name" value="DnaJ"/>
    <property type="match status" value="1"/>
</dbReference>
<feature type="compositionally biased region" description="Polar residues" evidence="5">
    <location>
        <begin position="263"/>
        <end position="274"/>
    </location>
</feature>
<dbReference type="GO" id="GO:0005737">
    <property type="term" value="C:cytoplasm"/>
    <property type="evidence" value="ECO:0007669"/>
    <property type="project" value="TreeGrafter"/>
</dbReference>
<dbReference type="FunFam" id="1.10.287.110:FF:000046">
    <property type="entry name" value="dnaJ homolog subfamily C member 21"/>
    <property type="match status" value="1"/>
</dbReference>